<reference evidence="2" key="1">
    <citation type="journal article" date="2021" name="Nat. Commun.">
        <title>Genetic determinants of endophytism in the Arabidopsis root mycobiome.</title>
        <authorList>
            <person name="Mesny F."/>
            <person name="Miyauchi S."/>
            <person name="Thiergart T."/>
            <person name="Pickel B."/>
            <person name="Atanasova L."/>
            <person name="Karlsson M."/>
            <person name="Huettel B."/>
            <person name="Barry K.W."/>
            <person name="Haridas S."/>
            <person name="Chen C."/>
            <person name="Bauer D."/>
            <person name="Andreopoulos W."/>
            <person name="Pangilinan J."/>
            <person name="LaButti K."/>
            <person name="Riley R."/>
            <person name="Lipzen A."/>
            <person name="Clum A."/>
            <person name="Drula E."/>
            <person name="Henrissat B."/>
            <person name="Kohler A."/>
            <person name="Grigoriev I.V."/>
            <person name="Martin F.M."/>
            <person name="Hacquard S."/>
        </authorList>
    </citation>
    <scope>NUCLEOTIDE SEQUENCE</scope>
    <source>
        <strain evidence="2">MPI-CAGE-AT-0147</strain>
    </source>
</reference>
<sequence>NQAYDELKVSEPKVVEAYEKILSAELCQNDSTSITSRPTENEIGRTQETRCHQIQQLVQEGLDRIQKAASIKRGIDERLQAVQAVRGIVDKAVHAAPEAAVAWVGVCLGLEILSNPVTEACDNRKGIAYVLSRMEWYWNLVFLLLDENKAEQSSAGLRV</sequence>
<dbReference type="InterPro" id="IPR031359">
    <property type="entry name" value="NACHT_N"/>
</dbReference>
<dbReference type="EMBL" id="JAGMUV010000008">
    <property type="protein sequence ID" value="KAH7146083.1"/>
    <property type="molecule type" value="Genomic_DNA"/>
</dbReference>
<evidence type="ECO:0000313" key="3">
    <source>
        <dbReference type="Proteomes" id="UP000738349"/>
    </source>
</evidence>
<feature type="domain" description="NWD NACHT-NTPase N-terminal" evidence="1">
    <location>
        <begin position="1"/>
        <end position="158"/>
    </location>
</feature>
<dbReference type="OrthoDB" id="5105090at2759"/>
<gene>
    <name evidence="2" type="ORF">EDB81DRAFT_933856</name>
</gene>
<dbReference type="Pfam" id="PF17100">
    <property type="entry name" value="NACHT_N"/>
    <property type="match status" value="1"/>
</dbReference>
<dbReference type="AlphaFoldDB" id="A0A9P9EWU0"/>
<accession>A0A9P9EWU0</accession>
<protein>
    <recommendedName>
        <fullName evidence="1">NWD NACHT-NTPase N-terminal domain-containing protein</fullName>
    </recommendedName>
</protein>
<dbReference type="Proteomes" id="UP000738349">
    <property type="component" value="Unassembled WGS sequence"/>
</dbReference>
<proteinExistence type="predicted"/>
<feature type="non-terminal residue" evidence="2">
    <location>
        <position position="1"/>
    </location>
</feature>
<name>A0A9P9EWU0_9HYPO</name>
<evidence type="ECO:0000313" key="2">
    <source>
        <dbReference type="EMBL" id="KAH7146083.1"/>
    </source>
</evidence>
<keyword evidence="3" id="KW-1185">Reference proteome</keyword>
<organism evidence="2 3">
    <name type="scientific">Dactylonectria macrodidyma</name>
    <dbReference type="NCBI Taxonomy" id="307937"/>
    <lineage>
        <taxon>Eukaryota</taxon>
        <taxon>Fungi</taxon>
        <taxon>Dikarya</taxon>
        <taxon>Ascomycota</taxon>
        <taxon>Pezizomycotina</taxon>
        <taxon>Sordariomycetes</taxon>
        <taxon>Hypocreomycetidae</taxon>
        <taxon>Hypocreales</taxon>
        <taxon>Nectriaceae</taxon>
        <taxon>Dactylonectria</taxon>
    </lineage>
</organism>
<comment type="caution">
    <text evidence="2">The sequence shown here is derived from an EMBL/GenBank/DDBJ whole genome shotgun (WGS) entry which is preliminary data.</text>
</comment>
<evidence type="ECO:0000259" key="1">
    <source>
        <dbReference type="Pfam" id="PF17100"/>
    </source>
</evidence>